<comment type="caution">
    <text evidence="1">The sequence shown here is derived from an EMBL/GenBank/DDBJ whole genome shotgun (WGS) entry which is preliminary data.</text>
</comment>
<reference evidence="1 2" key="1">
    <citation type="submission" date="2018-07" db="EMBL/GenBank/DDBJ databases">
        <title>Genomic Encyclopedia of Type Strains, Phase III (KMG-III): the genomes of soil and plant-associated and newly described type strains.</title>
        <authorList>
            <person name="Whitman W."/>
        </authorList>
    </citation>
    <scope>NUCLEOTIDE SEQUENCE [LARGE SCALE GENOMIC DNA]</scope>
    <source>
        <strain evidence="1 2">CECT 7506</strain>
    </source>
</reference>
<dbReference type="PANTHER" id="PTHR37812">
    <property type="entry name" value="MU-LIKE PROPHAGE FLUMU PROTEIN C"/>
    <property type="match status" value="1"/>
</dbReference>
<evidence type="ECO:0000313" key="2">
    <source>
        <dbReference type="Proteomes" id="UP000252415"/>
    </source>
</evidence>
<proteinExistence type="predicted"/>
<dbReference type="EMBL" id="QPJD01000030">
    <property type="protein sequence ID" value="RCW40632.1"/>
    <property type="molecule type" value="Genomic_DNA"/>
</dbReference>
<sequence>MKYVNADIIFPEELLKEIQKYVHGGMVYVPKPKGLRKKWGENSGSRKYLNHRNNEIRQKFSFGVTIDQLSDQFCLSCYSIKKIVYSKK</sequence>
<dbReference type="RefSeq" id="WP_114384143.1">
    <property type="nucleotide sequence ID" value="NZ_QPJD01000030.1"/>
</dbReference>
<dbReference type="InterPro" id="IPR049739">
    <property type="entry name" value="YraL-like"/>
</dbReference>
<evidence type="ECO:0008006" key="3">
    <source>
        <dbReference type="Google" id="ProtNLM"/>
    </source>
</evidence>
<gene>
    <name evidence="1" type="ORF">DFP97_13011</name>
</gene>
<dbReference type="OrthoDB" id="9800398at2"/>
<keyword evidence="2" id="KW-1185">Reference proteome</keyword>
<evidence type="ECO:0000313" key="1">
    <source>
        <dbReference type="EMBL" id="RCW40632.1"/>
    </source>
</evidence>
<protein>
    <recommendedName>
        <fullName evidence="3">Mor transcription activator family protein</fullName>
    </recommendedName>
</protein>
<accession>A0A368VHK3</accession>
<organism evidence="1 2">
    <name type="scientific">Paenibacillus prosopidis</name>
    <dbReference type="NCBI Taxonomy" id="630520"/>
    <lineage>
        <taxon>Bacteria</taxon>
        <taxon>Bacillati</taxon>
        <taxon>Bacillota</taxon>
        <taxon>Bacilli</taxon>
        <taxon>Bacillales</taxon>
        <taxon>Paenibacillaceae</taxon>
        <taxon>Paenibacillus</taxon>
    </lineage>
</organism>
<name>A0A368VHK3_9BACL</name>
<dbReference type="SUPFAM" id="SSF46689">
    <property type="entry name" value="Homeodomain-like"/>
    <property type="match status" value="1"/>
</dbReference>
<dbReference type="PANTHER" id="PTHR37812:SF1">
    <property type="entry name" value="MU-LIKE PROPHAGE FLUMU PROTEIN C"/>
    <property type="match status" value="1"/>
</dbReference>
<dbReference type="InterPro" id="IPR009057">
    <property type="entry name" value="Homeodomain-like_sf"/>
</dbReference>
<dbReference type="Proteomes" id="UP000252415">
    <property type="component" value="Unassembled WGS sequence"/>
</dbReference>
<dbReference type="AlphaFoldDB" id="A0A368VHK3"/>
<dbReference type="NCBIfam" id="NF040785">
    <property type="entry name" value="CD3324_fam"/>
    <property type="match status" value="1"/>
</dbReference>
<dbReference type="InterPro" id="IPR052411">
    <property type="entry name" value="c-mor_Regulatory_Protein"/>
</dbReference>